<proteinExistence type="predicted"/>
<reference evidence="6" key="1">
    <citation type="journal article" date="2012" name="Nat. Biotechnol.">
        <title>Reference genome sequence of the model plant Setaria.</title>
        <authorList>
            <person name="Bennetzen J.L."/>
            <person name="Schmutz J."/>
            <person name="Wang H."/>
            <person name="Percifield R."/>
            <person name="Hawkins J."/>
            <person name="Pontaroli A.C."/>
            <person name="Estep M."/>
            <person name="Feng L."/>
            <person name="Vaughn J.N."/>
            <person name="Grimwood J."/>
            <person name="Jenkins J."/>
            <person name="Barry K."/>
            <person name="Lindquist E."/>
            <person name="Hellsten U."/>
            <person name="Deshpande S."/>
            <person name="Wang X."/>
            <person name="Wu X."/>
            <person name="Mitros T."/>
            <person name="Triplett J."/>
            <person name="Yang X."/>
            <person name="Ye C.Y."/>
            <person name="Mauro-Herrera M."/>
            <person name="Wang L."/>
            <person name="Li P."/>
            <person name="Sharma M."/>
            <person name="Sharma R."/>
            <person name="Ronald P.C."/>
            <person name="Panaud O."/>
            <person name="Kellogg E.A."/>
            <person name="Brutnell T.P."/>
            <person name="Doust A.N."/>
            <person name="Tuskan G.A."/>
            <person name="Rokhsar D."/>
            <person name="Devos K.M."/>
        </authorList>
    </citation>
    <scope>NUCLEOTIDE SEQUENCE [LARGE SCALE GENOMIC DNA]</scope>
    <source>
        <strain evidence="6">Yugu1</strain>
    </source>
</reference>
<keyword evidence="1" id="KW-0479">Metal-binding</keyword>
<evidence type="ECO:0000256" key="4">
    <source>
        <dbReference type="PROSITE-ProRule" id="PRU00325"/>
    </source>
</evidence>
<evidence type="ECO:0000259" key="5">
    <source>
        <dbReference type="PROSITE" id="PS50966"/>
    </source>
</evidence>
<name>A0A368SI37_SETIT</name>
<dbReference type="PROSITE" id="PS50966">
    <property type="entry name" value="ZF_SWIM"/>
    <property type="match status" value="1"/>
</dbReference>
<dbReference type="EMBL" id="CM003536">
    <property type="protein sequence ID" value="RCV42106.1"/>
    <property type="molecule type" value="Genomic_DNA"/>
</dbReference>
<dbReference type="GO" id="GO:0008270">
    <property type="term" value="F:zinc ion binding"/>
    <property type="evidence" value="ECO:0007669"/>
    <property type="project" value="UniProtKB-KW"/>
</dbReference>
<dbReference type="PANTHER" id="PTHR47718">
    <property type="entry name" value="OS01G0519700 PROTEIN"/>
    <property type="match status" value="1"/>
</dbReference>
<dbReference type="Pfam" id="PF10551">
    <property type="entry name" value="MULE"/>
    <property type="match status" value="1"/>
</dbReference>
<keyword evidence="3" id="KW-0862">Zinc</keyword>
<keyword evidence="2 4" id="KW-0863">Zinc-finger</keyword>
<dbReference type="SMART" id="SM00575">
    <property type="entry name" value="ZnF_PMZ"/>
    <property type="match status" value="1"/>
</dbReference>
<dbReference type="Pfam" id="PF03101">
    <property type="entry name" value="FAR1"/>
    <property type="match status" value="2"/>
</dbReference>
<dbReference type="OrthoDB" id="680064at2759"/>
<evidence type="ECO:0000256" key="2">
    <source>
        <dbReference type="ARBA" id="ARBA00022771"/>
    </source>
</evidence>
<dbReference type="InterPro" id="IPR004330">
    <property type="entry name" value="FAR1_DNA_bnd_dom"/>
</dbReference>
<protein>
    <recommendedName>
        <fullName evidence="5">SWIM-type domain-containing protein</fullName>
    </recommendedName>
</protein>
<sequence>MATEDDSSFNFMGAMGLCQGDMDCSKAPETSMPPSGSMNEPEWGDGLKPCIGMTFDSWEDGEEFYKAYAERVGFSVRTWTQLKGGDGALLWKRYVCTREGFRKGNKRVITGANKPKRNRKLTRCGCEAMIGFKRNADGKYEVARFVESHTHELLSASQRQLIKSSREGLNYVPDCDDILKPLSGMTFNSWEEGEKLYKVYADHVGFSVRTSTQSKDCGGVALWKRYVCTREGFRKGKQLEVTGENKRKRNRKLTRCGCEAMIAFKRKANGTYEVARFIEAHRHELVRPSKKRSEKSNREVSSEMKGTLLGTPEIFNLLNSEKGEQRNIGCTNVDLQNQRCGIQKAIKESDCQVFINIMKKKQSFNSEFFFDYQLDEKGMVKHIFWADGSCRKNYTLFGDVISFYSTCDTNQHGPIITLFTGVNHHNTCVTFGAGYLADNRIQSCTWLCQAFLKAMGGVAPKVVITNEDPSMECAIRDVFQTTKHRLCTWKILMKLSDKVGPMLNSNTQFSNRIRACVLGSETPEEFELKWSSIISEFGLENNAWLTEKYNMRQTWIPAYFHDLSLGRILQTTSRLESENAFFGHFNNQQPVLLEFWVRFQTAVEEQQRTELCNDNATLCMLPMLQSPWSIESHGREVYTNEIFKLFQDEVIAARDSCDVKSMAQLGEIRITGISDDSGKIKTVQYNTCTKIAQCSCRLFESVGIPCSHIIVVLKGEKCNEIPSHYIMQRWTKMATWINIFGSNMHMLEGSRTSLPPTITRLYSESCSKFNSGIDVAKQCEKKMRYLHKAISDAVDHVMQMGPISEYNGRQV</sequence>
<organism evidence="6">
    <name type="scientific">Setaria italica</name>
    <name type="common">Foxtail millet</name>
    <name type="synonym">Panicum italicum</name>
    <dbReference type="NCBI Taxonomy" id="4555"/>
    <lineage>
        <taxon>Eukaryota</taxon>
        <taxon>Viridiplantae</taxon>
        <taxon>Streptophyta</taxon>
        <taxon>Embryophyta</taxon>
        <taxon>Tracheophyta</taxon>
        <taxon>Spermatophyta</taxon>
        <taxon>Magnoliopsida</taxon>
        <taxon>Liliopsida</taxon>
        <taxon>Poales</taxon>
        <taxon>Poaceae</taxon>
        <taxon>PACMAD clade</taxon>
        <taxon>Panicoideae</taxon>
        <taxon>Panicodae</taxon>
        <taxon>Paniceae</taxon>
        <taxon>Cenchrinae</taxon>
        <taxon>Setaria</taxon>
    </lineage>
</organism>
<reference evidence="6" key="2">
    <citation type="submission" date="2015-07" db="EMBL/GenBank/DDBJ databases">
        <authorList>
            <person name="Noorani M."/>
        </authorList>
    </citation>
    <scope>NUCLEOTIDE SEQUENCE</scope>
    <source>
        <strain evidence="6">Yugu1</strain>
    </source>
</reference>
<dbReference type="KEGG" id="sita:101784967"/>
<feature type="domain" description="SWIM-type" evidence="5">
    <location>
        <begin position="681"/>
        <end position="717"/>
    </location>
</feature>
<dbReference type="AlphaFoldDB" id="A0A368SI37"/>
<dbReference type="InterPro" id="IPR018289">
    <property type="entry name" value="MULE_transposase_dom"/>
</dbReference>
<accession>A0A368SI37</accession>
<dbReference type="InterPro" id="IPR007527">
    <property type="entry name" value="Znf_SWIM"/>
</dbReference>
<dbReference type="InterPro" id="IPR006564">
    <property type="entry name" value="Znf_PMZ"/>
</dbReference>
<dbReference type="STRING" id="4555.A0A368SI37"/>
<evidence type="ECO:0000256" key="3">
    <source>
        <dbReference type="ARBA" id="ARBA00022833"/>
    </source>
</evidence>
<dbReference type="Pfam" id="PF04434">
    <property type="entry name" value="SWIM"/>
    <property type="match status" value="1"/>
</dbReference>
<evidence type="ECO:0000256" key="1">
    <source>
        <dbReference type="ARBA" id="ARBA00022723"/>
    </source>
</evidence>
<evidence type="ECO:0000313" key="6">
    <source>
        <dbReference type="EMBL" id="RCV42106.1"/>
    </source>
</evidence>
<dbReference type="PANTHER" id="PTHR47718:SF18">
    <property type="entry name" value="PROTEIN FAR1-RELATED SEQUENCE 5-LIKE"/>
    <property type="match status" value="1"/>
</dbReference>
<gene>
    <name evidence="6" type="ORF">SETIT_9G189000v2</name>
</gene>